<accession>A0AC61QNC4</accession>
<reference evidence="1" key="1">
    <citation type="submission" date="2019-04" db="EMBL/GenBank/DDBJ databases">
        <title>Microbes associate with the intestines of laboratory mice.</title>
        <authorList>
            <person name="Navarre W."/>
            <person name="Wong E."/>
            <person name="Huang K."/>
            <person name="Tropini C."/>
            <person name="Ng K."/>
            <person name="Yu B."/>
        </authorList>
    </citation>
    <scope>NUCLEOTIDE SEQUENCE</scope>
    <source>
        <strain evidence="1">NM73_A23</strain>
    </source>
</reference>
<keyword evidence="2" id="KW-1185">Reference proteome</keyword>
<gene>
    <name evidence="1" type="ORF">E5358_11630</name>
</gene>
<evidence type="ECO:0000313" key="2">
    <source>
        <dbReference type="Proteomes" id="UP000308886"/>
    </source>
</evidence>
<comment type="caution">
    <text evidence="1">The sequence shown here is derived from an EMBL/GenBank/DDBJ whole genome shotgun (WGS) entry which is preliminary data.</text>
</comment>
<sequence>MWKAILFLLLVGATGEISAKAKLPATEGGSAQSATVEIAKWRHGCQYAVSLTFDDGLQEHYTEVFPRLREQNLQGTFWLIGSAINNGSFKQWKTVSWEQAKEMADSGMEMSNHGFNHRSVTKLTPEEIVEQARLNDDVIELHTGLRPTTFCFPGNQKTEIADSLLSVGRVGLRTFQTSWGGKRISTTRNDLIGYFKEAVKSNDWFVTMTHGISYGYDNCAEDTAQLWNFFRFLNDNRQLYWTATFHDVAVYGKVRDNTTLLVKRKRGRLHVKCSCPLDEKLYATMLTLIVKTANGGTKLVDVNPFGGEVVI</sequence>
<evidence type="ECO:0000313" key="1">
    <source>
        <dbReference type="EMBL" id="TGX81018.1"/>
    </source>
</evidence>
<dbReference type="Proteomes" id="UP000308886">
    <property type="component" value="Unassembled WGS sequence"/>
</dbReference>
<organism evidence="1 2">
    <name type="scientific">Palleniella muris</name>
    <dbReference type="NCBI Taxonomy" id="3038145"/>
    <lineage>
        <taxon>Bacteria</taxon>
        <taxon>Pseudomonadati</taxon>
        <taxon>Bacteroidota</taxon>
        <taxon>Bacteroidia</taxon>
        <taxon>Bacteroidales</taxon>
        <taxon>Prevotellaceae</taxon>
        <taxon>Palleniella</taxon>
    </lineage>
</organism>
<proteinExistence type="predicted"/>
<dbReference type="EMBL" id="SRZC01000020">
    <property type="protein sequence ID" value="TGX81018.1"/>
    <property type="molecule type" value="Genomic_DNA"/>
</dbReference>
<name>A0AC61QNC4_9BACT</name>
<protein>
    <submittedName>
        <fullName evidence="1">Polysaccharide deacetylase family protein</fullName>
    </submittedName>
</protein>